<keyword evidence="1" id="KW-0732">Signal</keyword>
<evidence type="ECO:0000313" key="2">
    <source>
        <dbReference type="EMBL" id="HGT49086.1"/>
    </source>
</evidence>
<evidence type="ECO:0008006" key="3">
    <source>
        <dbReference type="Google" id="ProtNLM"/>
    </source>
</evidence>
<feature type="signal peptide" evidence="1">
    <location>
        <begin position="1"/>
        <end position="19"/>
    </location>
</feature>
<evidence type="ECO:0000256" key="1">
    <source>
        <dbReference type="SAM" id="SignalP"/>
    </source>
</evidence>
<sequence>MIKISLISLAILVSCLVQTFGNPADKTGKWYYGGNAGISKNNDYLRISFEPLIGYNISSKFSSGVKAHYSYIKYDNDASDLSYNNYGGSVFARYSPITNGYLHSEFAYENYDKYVYNSGTQKYENSRVWVPFFLVGAGYKQPIGSNASLYAEVLVDLIRDKNSPFRKWEPIFNVGAAVGF</sequence>
<dbReference type="PROSITE" id="PS51257">
    <property type="entry name" value="PROKAR_LIPOPROTEIN"/>
    <property type="match status" value="1"/>
</dbReference>
<comment type="caution">
    <text evidence="2">The sequence shown here is derived from an EMBL/GenBank/DDBJ whole genome shotgun (WGS) entry which is preliminary data.</text>
</comment>
<dbReference type="AlphaFoldDB" id="A0A832LKH8"/>
<accession>A0A832LKH8</accession>
<protein>
    <recommendedName>
        <fullName evidence="3">Outer membrane protein beta-barrel domain-containing protein</fullName>
    </recommendedName>
</protein>
<dbReference type="EMBL" id="DSVI01000025">
    <property type="protein sequence ID" value="HGT49086.1"/>
    <property type="molecule type" value="Genomic_DNA"/>
</dbReference>
<name>A0A832LKH8_9BACT</name>
<reference evidence="2" key="1">
    <citation type="journal article" date="2020" name="mSystems">
        <title>Genome- and Community-Level Interaction Insights into Carbon Utilization and Element Cycling Functions of Hydrothermarchaeota in Hydrothermal Sediment.</title>
        <authorList>
            <person name="Zhou Z."/>
            <person name="Liu Y."/>
            <person name="Xu W."/>
            <person name="Pan J."/>
            <person name="Luo Z.H."/>
            <person name="Li M."/>
        </authorList>
    </citation>
    <scope>NUCLEOTIDE SEQUENCE [LARGE SCALE GENOMIC DNA]</scope>
    <source>
        <strain evidence="2">SpSt-500</strain>
    </source>
</reference>
<organism evidence="2">
    <name type="scientific">Ignavibacterium album</name>
    <dbReference type="NCBI Taxonomy" id="591197"/>
    <lineage>
        <taxon>Bacteria</taxon>
        <taxon>Pseudomonadati</taxon>
        <taxon>Ignavibacteriota</taxon>
        <taxon>Ignavibacteria</taxon>
        <taxon>Ignavibacteriales</taxon>
        <taxon>Ignavibacteriaceae</taxon>
        <taxon>Ignavibacterium</taxon>
    </lineage>
</organism>
<feature type="chain" id="PRO_5032521132" description="Outer membrane protein beta-barrel domain-containing protein" evidence="1">
    <location>
        <begin position="20"/>
        <end position="180"/>
    </location>
</feature>
<gene>
    <name evidence="2" type="ORF">ENS56_13700</name>
</gene>
<proteinExistence type="predicted"/>